<evidence type="ECO:0008006" key="3">
    <source>
        <dbReference type="Google" id="ProtNLM"/>
    </source>
</evidence>
<comment type="caution">
    <text evidence="1">The sequence shown here is derived from an EMBL/GenBank/DDBJ whole genome shotgun (WGS) entry which is preliminary data.</text>
</comment>
<organism evidence="1 2">
    <name type="scientific">Marinibacterium profundimaris</name>
    <dbReference type="NCBI Taxonomy" id="1679460"/>
    <lineage>
        <taxon>Bacteria</taxon>
        <taxon>Pseudomonadati</taxon>
        <taxon>Pseudomonadota</taxon>
        <taxon>Alphaproteobacteria</taxon>
        <taxon>Rhodobacterales</taxon>
        <taxon>Paracoccaceae</taxon>
        <taxon>Marinibacterium</taxon>
    </lineage>
</organism>
<evidence type="ECO:0000313" key="2">
    <source>
        <dbReference type="Proteomes" id="UP000215377"/>
    </source>
</evidence>
<name>A0A225NI87_9RHOB</name>
<dbReference type="Proteomes" id="UP000215377">
    <property type="component" value="Unassembled WGS sequence"/>
</dbReference>
<protein>
    <recommendedName>
        <fullName evidence="3">Sulfotransferase domain-containing protein</fullName>
    </recommendedName>
</protein>
<proteinExistence type="predicted"/>
<gene>
    <name evidence="1" type="ORF">ATO3_16410</name>
</gene>
<evidence type="ECO:0000313" key="1">
    <source>
        <dbReference type="EMBL" id="OWU72674.1"/>
    </source>
</evidence>
<keyword evidence="2" id="KW-1185">Reference proteome</keyword>
<sequence>MFVRPGPVAPRRAQVFGERSSGTNFVKRLIGRNTPLRPVEALGWKHGGVQALAIPADLVVVVCVRGAADWARSMHAKPWHAVAALQAMAFSDFIRAPWDSVIDRPRYFDIDGVRELVGQPLQADRDPLTGEIYEDLFALRRGKLAQHLGLLQRHQGVVLVRMEQAVAAPEAFLDALEAGLDLPPRTAFRPVVKRLGAKFKGAVAERPETPASWTEADMAYLRSRVDAELESALGYSY</sequence>
<dbReference type="EMBL" id="AQQR01000006">
    <property type="protein sequence ID" value="OWU72674.1"/>
    <property type="molecule type" value="Genomic_DNA"/>
</dbReference>
<accession>A0A225NI87</accession>
<reference evidence="1 2" key="1">
    <citation type="submission" date="2013-04" db="EMBL/GenBank/DDBJ databases">
        <title>Oceanicola sp. 22II1-22F33 Genome Sequencing.</title>
        <authorList>
            <person name="Lai Q."/>
            <person name="Li G."/>
            <person name="Shao Z."/>
        </authorList>
    </citation>
    <scope>NUCLEOTIDE SEQUENCE [LARGE SCALE GENOMIC DNA]</scope>
    <source>
        <strain evidence="1 2">22II1-22F33</strain>
    </source>
</reference>
<dbReference type="AlphaFoldDB" id="A0A225NI87"/>